<proteinExistence type="predicted"/>
<gene>
    <name evidence="9" type="ORF">GC101_01370</name>
</gene>
<organism evidence="9 10">
    <name type="scientific">Paenibacillus phytohabitans</name>
    <dbReference type="NCBI Taxonomy" id="2654978"/>
    <lineage>
        <taxon>Bacteria</taxon>
        <taxon>Bacillati</taxon>
        <taxon>Bacillota</taxon>
        <taxon>Bacilli</taxon>
        <taxon>Bacillales</taxon>
        <taxon>Paenibacillaceae</taxon>
        <taxon>Paenibacillus</taxon>
    </lineage>
</organism>
<comment type="caution">
    <text evidence="9">The sequence shown here is derived from an EMBL/GenBank/DDBJ whole genome shotgun (WGS) entry which is preliminary data.</text>
</comment>
<dbReference type="Pfam" id="PF07690">
    <property type="entry name" value="MFS_1"/>
    <property type="match status" value="1"/>
</dbReference>
<dbReference type="CDD" id="cd06173">
    <property type="entry name" value="MFS_MefA_like"/>
    <property type="match status" value="1"/>
</dbReference>
<feature type="transmembrane region" description="Helical" evidence="7">
    <location>
        <begin position="261"/>
        <end position="282"/>
    </location>
</feature>
<feature type="transmembrane region" description="Helical" evidence="7">
    <location>
        <begin position="48"/>
        <end position="68"/>
    </location>
</feature>
<feature type="transmembrane region" description="Helical" evidence="7">
    <location>
        <begin position="88"/>
        <end position="109"/>
    </location>
</feature>
<keyword evidence="6 7" id="KW-0472">Membrane</keyword>
<accession>A0ABX1YBU1</accession>
<evidence type="ECO:0000313" key="9">
    <source>
        <dbReference type="EMBL" id="NOU77521.1"/>
    </source>
</evidence>
<evidence type="ECO:0000256" key="2">
    <source>
        <dbReference type="ARBA" id="ARBA00022448"/>
    </source>
</evidence>
<evidence type="ECO:0000313" key="10">
    <source>
        <dbReference type="Proteomes" id="UP000596857"/>
    </source>
</evidence>
<dbReference type="PROSITE" id="PS50850">
    <property type="entry name" value="MFS"/>
    <property type="match status" value="1"/>
</dbReference>
<dbReference type="PANTHER" id="PTHR43266:SF8">
    <property type="entry name" value="MACROLIDE-EFFLUX PROTEIN"/>
    <property type="match status" value="1"/>
</dbReference>
<feature type="transmembrane region" description="Helical" evidence="7">
    <location>
        <begin position="352"/>
        <end position="377"/>
    </location>
</feature>
<evidence type="ECO:0000256" key="1">
    <source>
        <dbReference type="ARBA" id="ARBA00004651"/>
    </source>
</evidence>
<dbReference type="EMBL" id="WHOB01000012">
    <property type="protein sequence ID" value="NOU77521.1"/>
    <property type="molecule type" value="Genomic_DNA"/>
</dbReference>
<feature type="transmembrane region" description="Helical" evidence="7">
    <location>
        <begin position="294"/>
        <end position="312"/>
    </location>
</feature>
<name>A0ABX1YBU1_9BACL</name>
<dbReference type="Gene3D" id="1.20.1250.20">
    <property type="entry name" value="MFS general substrate transporter like domains"/>
    <property type="match status" value="1"/>
</dbReference>
<protein>
    <submittedName>
        <fullName evidence="9">MFS transporter</fullName>
    </submittedName>
</protein>
<evidence type="ECO:0000256" key="5">
    <source>
        <dbReference type="ARBA" id="ARBA00022989"/>
    </source>
</evidence>
<evidence type="ECO:0000256" key="3">
    <source>
        <dbReference type="ARBA" id="ARBA00022475"/>
    </source>
</evidence>
<keyword evidence="5 7" id="KW-1133">Transmembrane helix</keyword>
<feature type="transmembrane region" description="Helical" evidence="7">
    <location>
        <begin position="13"/>
        <end position="36"/>
    </location>
</feature>
<keyword evidence="3" id="KW-1003">Cell membrane</keyword>
<keyword evidence="10" id="KW-1185">Reference proteome</keyword>
<dbReference type="InterPro" id="IPR036259">
    <property type="entry name" value="MFS_trans_sf"/>
</dbReference>
<comment type="subcellular location">
    <subcellularLocation>
        <location evidence="1">Cell membrane</location>
        <topology evidence="1">Multi-pass membrane protein</topology>
    </subcellularLocation>
</comment>
<evidence type="ECO:0000256" key="6">
    <source>
        <dbReference type="ARBA" id="ARBA00023136"/>
    </source>
</evidence>
<reference evidence="9 10" key="1">
    <citation type="submission" date="2019-10" db="EMBL/GenBank/DDBJ databases">
        <title>Description of Paenibacillus terricola sp. nov.</title>
        <authorList>
            <person name="Carlier A."/>
            <person name="Qi S."/>
        </authorList>
    </citation>
    <scope>NUCLEOTIDE SEQUENCE [LARGE SCALE GENOMIC DNA]</scope>
    <source>
        <strain evidence="9 10">LMG 31459</strain>
    </source>
</reference>
<evidence type="ECO:0000256" key="4">
    <source>
        <dbReference type="ARBA" id="ARBA00022692"/>
    </source>
</evidence>
<dbReference type="Proteomes" id="UP000596857">
    <property type="component" value="Unassembled WGS sequence"/>
</dbReference>
<dbReference type="RefSeq" id="WP_171715805.1">
    <property type="nucleotide sequence ID" value="NZ_WHOB01000012.1"/>
</dbReference>
<keyword evidence="4 7" id="KW-0812">Transmembrane</keyword>
<dbReference type="InterPro" id="IPR020846">
    <property type="entry name" value="MFS_dom"/>
</dbReference>
<dbReference type="PANTHER" id="PTHR43266">
    <property type="entry name" value="MACROLIDE-EFFLUX PROTEIN"/>
    <property type="match status" value="1"/>
</dbReference>
<evidence type="ECO:0000259" key="8">
    <source>
        <dbReference type="PROSITE" id="PS50850"/>
    </source>
</evidence>
<feature type="domain" description="Major facilitator superfamily (MFS) profile" evidence="8">
    <location>
        <begin position="224"/>
        <end position="426"/>
    </location>
</feature>
<feature type="transmembrane region" description="Helical" evidence="7">
    <location>
        <begin position="383"/>
        <end position="401"/>
    </location>
</feature>
<sequence>MKSLFRNPVFCKLFFAAFASQLGTVVGNMAFAYYLVDRFSERPSLATTAELMYSLPTLAVFWIVGVAADRFDRKHIAAYSDWIRAGLTLLLLLFVHYDLIVLCFLVLFLRSSISKFFGPAEMGLLQGSIGHDQYVQASGLNQIVMGMFMLFGMSLGATAYHFIGIQGAIIVDCVSFLISGLLLAWGDFPENARMPNGKNRIRELRFSHLITDFSQGLRYIAGNRLLLVLISGFLFFGIVNGVFAVLPIFAMKYKLSPDNYVVYSSMITVFLGIGFLVGSILGPRLIARFTRTPVLITGLFAASLLIGGLGFAGQVEVYLAIVLLAGIAIAPINIVLGSWMPELVPARNMGRVNALIDPVMMLGHSMALSIVALAFPAWISVTWLHYILALCTVGVSFFYLFSLPSLVRRLGVQTAAEHEASHSEPA</sequence>
<keyword evidence="2" id="KW-0813">Transport</keyword>
<dbReference type="InterPro" id="IPR011701">
    <property type="entry name" value="MFS"/>
</dbReference>
<evidence type="ECO:0000256" key="7">
    <source>
        <dbReference type="SAM" id="Phobius"/>
    </source>
</evidence>
<feature type="transmembrane region" description="Helical" evidence="7">
    <location>
        <begin position="318"/>
        <end position="340"/>
    </location>
</feature>
<feature type="transmembrane region" description="Helical" evidence="7">
    <location>
        <begin position="225"/>
        <end position="249"/>
    </location>
</feature>
<feature type="transmembrane region" description="Helical" evidence="7">
    <location>
        <begin position="143"/>
        <end position="163"/>
    </location>
</feature>
<dbReference type="SUPFAM" id="SSF103473">
    <property type="entry name" value="MFS general substrate transporter"/>
    <property type="match status" value="1"/>
</dbReference>